<dbReference type="Proteomes" id="UP001217485">
    <property type="component" value="Unassembled WGS sequence"/>
</dbReference>
<sequence length="210" mass="23215">MMRHHFKHRVAITAALAASVIGSTAHAGGRGGHVHQGAQISQQQQPLRARLQPAEKRVSDGALVKVISAANQGEIAQAKIAIELARSREVKDFAREMIKAHTQAENDLGAHLRRLGIKAQPTRASAMLAAHSSIIAAHLRAQPVERFDQEYMAIQVRMHIYAVRILDEQVIPRVKDQELKQELQRIRDTAASHLKRAQAIQATLAEGQER</sequence>
<dbReference type="Pfam" id="PF13628">
    <property type="entry name" value="DUF4142"/>
    <property type="match status" value="1"/>
</dbReference>
<evidence type="ECO:0000313" key="4">
    <source>
        <dbReference type="Proteomes" id="UP001217485"/>
    </source>
</evidence>
<accession>A0ABT5BU60</accession>
<keyword evidence="1" id="KW-0732">Signal</keyword>
<evidence type="ECO:0000256" key="1">
    <source>
        <dbReference type="SAM" id="SignalP"/>
    </source>
</evidence>
<evidence type="ECO:0000313" key="3">
    <source>
        <dbReference type="EMBL" id="MDC0677683.1"/>
    </source>
</evidence>
<dbReference type="InterPro" id="IPR012347">
    <property type="entry name" value="Ferritin-like"/>
</dbReference>
<feature type="chain" id="PRO_5047530711" evidence="1">
    <location>
        <begin position="28"/>
        <end position="210"/>
    </location>
</feature>
<keyword evidence="4" id="KW-1185">Reference proteome</keyword>
<protein>
    <submittedName>
        <fullName evidence="3">DUF4142 domain-containing protein</fullName>
    </submittedName>
</protein>
<dbReference type="InterPro" id="IPR025419">
    <property type="entry name" value="DUF4142"/>
</dbReference>
<feature type="signal peptide" evidence="1">
    <location>
        <begin position="1"/>
        <end position="27"/>
    </location>
</feature>
<organism evidence="3 4">
    <name type="scientific">Sorangium atrum</name>
    <dbReference type="NCBI Taxonomy" id="2995308"/>
    <lineage>
        <taxon>Bacteria</taxon>
        <taxon>Pseudomonadati</taxon>
        <taxon>Myxococcota</taxon>
        <taxon>Polyangia</taxon>
        <taxon>Polyangiales</taxon>
        <taxon>Polyangiaceae</taxon>
        <taxon>Sorangium</taxon>
    </lineage>
</organism>
<reference evidence="3 4" key="1">
    <citation type="submission" date="2023-01" db="EMBL/GenBank/DDBJ databases">
        <title>Minimal conservation of predation-associated metabolite biosynthetic gene clusters underscores biosynthetic potential of Myxococcota including descriptions for ten novel species: Archangium lansinium sp. nov., Myxococcus landrumus sp. nov., Nannocystis bai.</title>
        <authorList>
            <person name="Ahearne A."/>
            <person name="Stevens C."/>
            <person name="Dowd S."/>
        </authorList>
    </citation>
    <scope>NUCLEOTIDE SEQUENCE [LARGE SCALE GENOMIC DNA]</scope>
    <source>
        <strain evidence="3 4">WIWO2</strain>
    </source>
</reference>
<gene>
    <name evidence="3" type="ORF">POL72_08000</name>
</gene>
<dbReference type="RefSeq" id="WP_272094438.1">
    <property type="nucleotide sequence ID" value="NZ_JAQNDK010000001.1"/>
</dbReference>
<name>A0ABT5BU60_9BACT</name>
<comment type="caution">
    <text evidence="3">The sequence shown here is derived from an EMBL/GenBank/DDBJ whole genome shotgun (WGS) entry which is preliminary data.</text>
</comment>
<dbReference type="EMBL" id="JAQNDK010000001">
    <property type="protein sequence ID" value="MDC0677683.1"/>
    <property type="molecule type" value="Genomic_DNA"/>
</dbReference>
<dbReference type="PANTHER" id="PTHR38593">
    <property type="entry name" value="BLR2558 PROTEIN"/>
    <property type="match status" value="1"/>
</dbReference>
<dbReference type="Gene3D" id="1.20.1260.10">
    <property type="match status" value="1"/>
</dbReference>
<proteinExistence type="predicted"/>
<dbReference type="PANTHER" id="PTHR38593:SF1">
    <property type="entry name" value="BLR2558 PROTEIN"/>
    <property type="match status" value="1"/>
</dbReference>
<feature type="domain" description="DUF4142" evidence="2">
    <location>
        <begin position="59"/>
        <end position="200"/>
    </location>
</feature>
<evidence type="ECO:0000259" key="2">
    <source>
        <dbReference type="Pfam" id="PF13628"/>
    </source>
</evidence>